<dbReference type="GO" id="GO:0016070">
    <property type="term" value="P:RNA metabolic process"/>
    <property type="evidence" value="ECO:0007669"/>
    <property type="project" value="UniProtKB-ARBA"/>
</dbReference>
<dbReference type="InterPro" id="IPR036322">
    <property type="entry name" value="WD40_repeat_dom_sf"/>
</dbReference>
<gene>
    <name evidence="8" type="primary">LOC34621376</name>
</gene>
<dbReference type="RefSeq" id="XP_022591101.2">
    <property type="nucleotide sequence ID" value="XM_022734593.2"/>
</dbReference>
<evidence type="ECO:0000256" key="3">
    <source>
        <dbReference type="ARBA" id="ARBA00022574"/>
    </source>
</evidence>
<dbReference type="InterPro" id="IPR037867">
    <property type="entry name" value="Swd2/WDR82"/>
</dbReference>
<keyword evidence="5" id="KW-0539">Nucleus</keyword>
<comment type="similarity">
    <text evidence="2">Belongs to the WD repeat SWD2 family.</text>
</comment>
<evidence type="ECO:0000313" key="8">
    <source>
        <dbReference type="RefSeq" id="XP_022591101.2"/>
    </source>
</evidence>
<dbReference type="Gene3D" id="2.130.10.10">
    <property type="entry name" value="YVTN repeat-like/Quinoprotein amine dehydrogenase"/>
    <property type="match status" value="2"/>
</dbReference>
<dbReference type="InterPro" id="IPR015943">
    <property type="entry name" value="WD40/YVTN_repeat-like_dom_sf"/>
</dbReference>
<organism evidence="7 8">
    <name type="scientific">Cyclospora cayetanensis</name>
    <dbReference type="NCBI Taxonomy" id="88456"/>
    <lineage>
        <taxon>Eukaryota</taxon>
        <taxon>Sar</taxon>
        <taxon>Alveolata</taxon>
        <taxon>Apicomplexa</taxon>
        <taxon>Conoidasida</taxon>
        <taxon>Coccidia</taxon>
        <taxon>Eucoccidiorida</taxon>
        <taxon>Eimeriorina</taxon>
        <taxon>Eimeriidae</taxon>
        <taxon>Cyclospora</taxon>
    </lineage>
</organism>
<name>A0A6P5WDN8_9EIME</name>
<proteinExistence type="inferred from homology"/>
<comment type="subcellular location">
    <subcellularLocation>
        <location evidence="1">Nucleus</location>
    </subcellularLocation>
</comment>
<dbReference type="PANTHER" id="PTHR19861:SF0">
    <property type="entry name" value="WD REPEAT-CONTAINING PROTEIN 82"/>
    <property type="match status" value="1"/>
</dbReference>
<dbReference type="PANTHER" id="PTHR19861">
    <property type="entry name" value="WD40 REPEAT PROTEIN SWD2"/>
    <property type="match status" value="1"/>
</dbReference>
<protein>
    <submittedName>
        <fullName evidence="8">Uncharacterized protein LOC34621376</fullName>
    </submittedName>
</protein>
<evidence type="ECO:0000256" key="2">
    <source>
        <dbReference type="ARBA" id="ARBA00005616"/>
    </source>
</evidence>
<sequence length="513" mass="55680">MTRRWDVRPSACSGGGSPGVSLELPLHTPRSVGASLECSSATDSAGVRYSHAYTLRDSNMRTNGLCFSSDGSLLFVASWDCSLHIHDLRRGVSIRSLHAHRHGIESVYILPSSNHLCLCPSKLQGPPHPAKQSKQPSGGGPPTAGRPADAGGRLQHAEVGGGGPQGPPLPFINRGGGHTYNLRLWDLRENRYVKVLPVSARVIPGTGVSVHPKKSTFFCCTDDGWIKYFCTEKEMYLWKRQANTRRPLATIEGEGNVGALYEGEGLVSLWDLNRLTEPFLRFKISQYLMQQKPKQQQETPTSLSFSPDGAWLLIGTDKGRLLALSAFTGELAAVWVPPKGSSTENSSFWGRELDKAGAFLIEAFMGDLSQRDELSPGSSVSTEGFIHAVDIHSDVLLYGNRDGWVYGYDLTQALKGAAASQGYQKGSAEGEEHARRCSTCGGRQRRGCSPFMEYSGASSADARAMECCCDITHKHRVALGPHWGAPLWVACNPKHEVVATAGLNCSVWKASVR</sequence>
<dbReference type="Proteomes" id="UP000515125">
    <property type="component" value="Unplaced"/>
</dbReference>
<keyword evidence="7" id="KW-1185">Reference proteome</keyword>
<keyword evidence="3" id="KW-0853">WD repeat</keyword>
<dbReference type="SMART" id="SM00320">
    <property type="entry name" value="WD40"/>
    <property type="match status" value="4"/>
</dbReference>
<evidence type="ECO:0000313" key="7">
    <source>
        <dbReference type="Proteomes" id="UP000515125"/>
    </source>
</evidence>
<evidence type="ECO:0000256" key="1">
    <source>
        <dbReference type="ARBA" id="ARBA00004123"/>
    </source>
</evidence>
<evidence type="ECO:0000256" key="5">
    <source>
        <dbReference type="ARBA" id="ARBA00023242"/>
    </source>
</evidence>
<dbReference type="SUPFAM" id="SSF50978">
    <property type="entry name" value="WD40 repeat-like"/>
    <property type="match status" value="1"/>
</dbReference>
<accession>A0A6P5WDN8</accession>
<dbReference type="GO" id="GO:0048188">
    <property type="term" value="C:Set1C/COMPASS complex"/>
    <property type="evidence" value="ECO:0007669"/>
    <property type="project" value="TreeGrafter"/>
</dbReference>
<reference evidence="8" key="1">
    <citation type="submission" date="2025-08" db="UniProtKB">
        <authorList>
            <consortium name="RefSeq"/>
        </authorList>
    </citation>
    <scope>IDENTIFICATION</scope>
</reference>
<dbReference type="InterPro" id="IPR001680">
    <property type="entry name" value="WD40_rpt"/>
</dbReference>
<keyword evidence="4" id="KW-0677">Repeat</keyword>
<evidence type="ECO:0000256" key="6">
    <source>
        <dbReference type="SAM" id="MobiDB-lite"/>
    </source>
</evidence>
<dbReference type="AlphaFoldDB" id="A0A6P5WDN8"/>
<evidence type="ECO:0000256" key="4">
    <source>
        <dbReference type="ARBA" id="ARBA00022737"/>
    </source>
</evidence>
<dbReference type="GO" id="GO:0003682">
    <property type="term" value="F:chromatin binding"/>
    <property type="evidence" value="ECO:0007669"/>
    <property type="project" value="TreeGrafter"/>
</dbReference>
<dbReference type="OrthoDB" id="354879at2759"/>
<dbReference type="Pfam" id="PF00400">
    <property type="entry name" value="WD40"/>
    <property type="match status" value="1"/>
</dbReference>
<feature type="region of interest" description="Disordered" evidence="6">
    <location>
        <begin position="121"/>
        <end position="172"/>
    </location>
</feature>
<dbReference type="GeneID" id="34621376"/>